<dbReference type="GO" id="GO:0004065">
    <property type="term" value="F:arylsulfatase activity"/>
    <property type="evidence" value="ECO:0007669"/>
    <property type="project" value="TreeGrafter"/>
</dbReference>
<gene>
    <name evidence="5" type="primary">betC_11</name>
    <name evidence="5" type="ORF">Poly30_52100</name>
</gene>
<dbReference type="EMBL" id="CP036434">
    <property type="protein sequence ID" value="QDV09652.1"/>
    <property type="molecule type" value="Genomic_DNA"/>
</dbReference>
<dbReference type="SUPFAM" id="SSF53649">
    <property type="entry name" value="Alkaline phosphatase-like"/>
    <property type="match status" value="1"/>
</dbReference>
<name>A0A518EZY6_9BACT</name>
<comment type="similarity">
    <text evidence="1">Belongs to the sulfatase family.</text>
</comment>
<evidence type="ECO:0000313" key="5">
    <source>
        <dbReference type="EMBL" id="QDV09652.1"/>
    </source>
</evidence>
<dbReference type="InterPro" id="IPR000917">
    <property type="entry name" value="Sulfatase_N"/>
</dbReference>
<organism evidence="5 6">
    <name type="scientific">Saltatorellus ferox</name>
    <dbReference type="NCBI Taxonomy" id="2528018"/>
    <lineage>
        <taxon>Bacteria</taxon>
        <taxon>Pseudomonadati</taxon>
        <taxon>Planctomycetota</taxon>
        <taxon>Planctomycetia</taxon>
        <taxon>Planctomycetia incertae sedis</taxon>
        <taxon>Saltatorellus</taxon>
    </lineage>
</organism>
<dbReference type="Gene3D" id="3.40.720.10">
    <property type="entry name" value="Alkaline Phosphatase, subunit A"/>
    <property type="match status" value="1"/>
</dbReference>
<accession>A0A518EZY6</accession>
<dbReference type="CDD" id="cd16148">
    <property type="entry name" value="sulfatase_like"/>
    <property type="match status" value="1"/>
</dbReference>
<feature type="region of interest" description="Disordered" evidence="3">
    <location>
        <begin position="430"/>
        <end position="478"/>
    </location>
</feature>
<sequence>MRPFPPIFGLAAPFVPVMGVLGACFVSCGPSASSDDLPPPVILISLDTVRADCIGVYGAPEGSTPALDAFSLGADRYETCTSAAPWTMPSHASLFTGLYPFEHGAHSFLPPDDATGDNVFALNDRFKTLAEALQGNGYRTGGVVSNAIYLRPELGLDQGFADWDVERAPAPEINRRALAWLDKDRSSGRPTFLFVNYMDAHRPYRTGDPEKLVNQHLDRLLFEVMNQGELDPELAALVESLHQKAVTRLDAELERFFDGLKERGLFDDSLIVVTSDHGESFGAHAIVEHSKDVYEDTVQVPLIVKLPGQRSGRVIRDRASSVHVAGLIAGALGGTDAETLSDLFPRVPGPTAENVLVENYYSRLKDLQRFGDRFKRRRWALYDGSIKLIAGSDNGVELYDLSTDPGELTNLAEERSSVTERLLGELQARLGGPTAYEGDPVFPGNLTDRQRADFDQLGYGGSGGDRGNDAEPKENAPR</sequence>
<evidence type="ECO:0000256" key="2">
    <source>
        <dbReference type="ARBA" id="ARBA00022801"/>
    </source>
</evidence>
<evidence type="ECO:0000313" key="6">
    <source>
        <dbReference type="Proteomes" id="UP000320390"/>
    </source>
</evidence>
<dbReference type="PROSITE" id="PS51257">
    <property type="entry name" value="PROKAR_LIPOPROTEIN"/>
    <property type="match status" value="1"/>
</dbReference>
<feature type="compositionally biased region" description="Basic and acidic residues" evidence="3">
    <location>
        <begin position="466"/>
        <end position="478"/>
    </location>
</feature>
<evidence type="ECO:0000259" key="4">
    <source>
        <dbReference type="Pfam" id="PF00884"/>
    </source>
</evidence>
<evidence type="ECO:0000256" key="1">
    <source>
        <dbReference type="ARBA" id="ARBA00008779"/>
    </source>
</evidence>
<proteinExistence type="inferred from homology"/>
<dbReference type="RefSeq" id="WP_419190664.1">
    <property type="nucleotide sequence ID" value="NZ_CP036434.1"/>
</dbReference>
<dbReference type="GO" id="GO:0047753">
    <property type="term" value="F:choline-sulfatase activity"/>
    <property type="evidence" value="ECO:0007669"/>
    <property type="project" value="UniProtKB-EC"/>
</dbReference>
<keyword evidence="6" id="KW-1185">Reference proteome</keyword>
<protein>
    <submittedName>
        <fullName evidence="5">Choline-sulfatase</fullName>
        <ecNumber evidence="5">3.1.6.6</ecNumber>
    </submittedName>
</protein>
<dbReference type="EC" id="3.1.6.6" evidence="5"/>
<dbReference type="Pfam" id="PF00884">
    <property type="entry name" value="Sulfatase"/>
    <property type="match status" value="1"/>
</dbReference>
<dbReference type="InterPro" id="IPR017850">
    <property type="entry name" value="Alkaline_phosphatase_core_sf"/>
</dbReference>
<feature type="domain" description="Sulfatase N-terminal" evidence="4">
    <location>
        <begin position="41"/>
        <end position="333"/>
    </location>
</feature>
<keyword evidence="2 5" id="KW-0378">Hydrolase</keyword>
<evidence type="ECO:0000256" key="3">
    <source>
        <dbReference type="SAM" id="MobiDB-lite"/>
    </source>
</evidence>
<dbReference type="InterPro" id="IPR050738">
    <property type="entry name" value="Sulfatase"/>
</dbReference>
<dbReference type="PANTHER" id="PTHR42693:SF53">
    <property type="entry name" value="ENDO-4-O-SULFATASE"/>
    <property type="match status" value="1"/>
</dbReference>
<dbReference type="Proteomes" id="UP000320390">
    <property type="component" value="Chromosome"/>
</dbReference>
<dbReference type="PANTHER" id="PTHR42693">
    <property type="entry name" value="ARYLSULFATASE FAMILY MEMBER"/>
    <property type="match status" value="1"/>
</dbReference>
<dbReference type="AlphaFoldDB" id="A0A518EZY6"/>
<reference evidence="5 6" key="1">
    <citation type="submission" date="2019-02" db="EMBL/GenBank/DDBJ databases">
        <title>Deep-cultivation of Planctomycetes and their phenomic and genomic characterization uncovers novel biology.</title>
        <authorList>
            <person name="Wiegand S."/>
            <person name="Jogler M."/>
            <person name="Boedeker C."/>
            <person name="Pinto D."/>
            <person name="Vollmers J."/>
            <person name="Rivas-Marin E."/>
            <person name="Kohn T."/>
            <person name="Peeters S.H."/>
            <person name="Heuer A."/>
            <person name="Rast P."/>
            <person name="Oberbeckmann S."/>
            <person name="Bunk B."/>
            <person name="Jeske O."/>
            <person name="Meyerdierks A."/>
            <person name="Storesund J.E."/>
            <person name="Kallscheuer N."/>
            <person name="Luecker S."/>
            <person name="Lage O.M."/>
            <person name="Pohl T."/>
            <person name="Merkel B.J."/>
            <person name="Hornburger P."/>
            <person name="Mueller R.-W."/>
            <person name="Bruemmer F."/>
            <person name="Labrenz M."/>
            <person name="Spormann A.M."/>
            <person name="Op den Camp H."/>
            <person name="Overmann J."/>
            <person name="Amann R."/>
            <person name="Jetten M.S.M."/>
            <person name="Mascher T."/>
            <person name="Medema M.H."/>
            <person name="Devos D.P."/>
            <person name="Kaster A.-K."/>
            <person name="Ovreas L."/>
            <person name="Rohde M."/>
            <person name="Galperin M.Y."/>
            <person name="Jogler C."/>
        </authorList>
    </citation>
    <scope>NUCLEOTIDE SEQUENCE [LARGE SCALE GENOMIC DNA]</scope>
    <source>
        <strain evidence="5 6">Poly30</strain>
    </source>
</reference>
<dbReference type="Gene3D" id="3.30.1120.10">
    <property type="match status" value="1"/>
</dbReference>